<keyword evidence="1" id="KW-0812">Transmembrane</keyword>
<feature type="transmembrane region" description="Helical" evidence="1">
    <location>
        <begin position="12"/>
        <end position="30"/>
    </location>
</feature>
<name>A0A2M4DNI6_ANODA</name>
<protein>
    <submittedName>
        <fullName evidence="2">Putative secreted protein</fullName>
    </submittedName>
</protein>
<keyword evidence="1" id="KW-1133">Transmembrane helix</keyword>
<reference evidence="2" key="1">
    <citation type="submission" date="2018-01" db="EMBL/GenBank/DDBJ databases">
        <title>An insight into the sialome of Amazonian anophelines.</title>
        <authorList>
            <person name="Ribeiro J.M."/>
            <person name="Scarpassa V."/>
            <person name="Calvo E."/>
        </authorList>
    </citation>
    <scope>NUCLEOTIDE SEQUENCE</scope>
</reference>
<evidence type="ECO:0000313" key="2">
    <source>
        <dbReference type="EMBL" id="MBW79114.1"/>
    </source>
</evidence>
<sequence length="233" mass="22672">MARFLEVDGVGAAVTAAVLAALAPTFGLGFGRMRALKKISGRQSVSMVRSVNCLRRFDFRCSFGSSGSGSGSSLCGALRGAAGRAGGGAGIGAASCCSATAVAGVSSSSCLTTTIAVAATVPPFASDCDVGGGGGGGVVVLPLPSTSVLTMGACVGAPFAPAVVVDVATVPPDDVIAPESQQPLLIVPAPCCTDCSLSLAITAGGGGVVTLRRLRISFVSFESLHSPATTCAT</sequence>
<organism evidence="2">
    <name type="scientific">Anopheles darlingi</name>
    <name type="common">Mosquito</name>
    <dbReference type="NCBI Taxonomy" id="43151"/>
    <lineage>
        <taxon>Eukaryota</taxon>
        <taxon>Metazoa</taxon>
        <taxon>Ecdysozoa</taxon>
        <taxon>Arthropoda</taxon>
        <taxon>Hexapoda</taxon>
        <taxon>Insecta</taxon>
        <taxon>Pterygota</taxon>
        <taxon>Neoptera</taxon>
        <taxon>Endopterygota</taxon>
        <taxon>Diptera</taxon>
        <taxon>Nematocera</taxon>
        <taxon>Culicoidea</taxon>
        <taxon>Culicidae</taxon>
        <taxon>Anophelinae</taxon>
        <taxon>Anopheles</taxon>
    </lineage>
</organism>
<proteinExistence type="predicted"/>
<dbReference type="AlphaFoldDB" id="A0A2M4DNI6"/>
<keyword evidence="1" id="KW-0472">Membrane</keyword>
<evidence type="ECO:0000256" key="1">
    <source>
        <dbReference type="SAM" id="Phobius"/>
    </source>
</evidence>
<accession>A0A2M4DNI6</accession>
<dbReference type="EMBL" id="GGFL01014936">
    <property type="protein sequence ID" value="MBW79114.1"/>
    <property type="molecule type" value="Transcribed_RNA"/>
</dbReference>